<dbReference type="InterPro" id="IPR009003">
    <property type="entry name" value="Peptidase_S1_PA"/>
</dbReference>
<dbReference type="PROSITE" id="PS00134">
    <property type="entry name" value="TRYPSIN_HIS"/>
    <property type="match status" value="1"/>
</dbReference>
<dbReference type="OrthoDB" id="9448935at2759"/>
<dbReference type="GO" id="GO:0006508">
    <property type="term" value="P:proteolysis"/>
    <property type="evidence" value="ECO:0007669"/>
    <property type="project" value="UniProtKB-KW"/>
</dbReference>
<dbReference type="PANTHER" id="PTHR24253:SF144">
    <property type="entry name" value="CHYMOTRYPSIN-LIKE PROTEASE CTRL-1-RELATED"/>
    <property type="match status" value="1"/>
</dbReference>
<feature type="chain" id="PRO_5029561498" description="Peptidase S1 domain-containing protein" evidence="7">
    <location>
        <begin position="24"/>
        <end position="626"/>
    </location>
</feature>
<keyword evidence="6" id="KW-0325">Glycoprotein</keyword>
<dbReference type="AlphaFoldDB" id="A0A7J5XJU7"/>
<keyword evidence="3" id="KW-0378">Hydrolase</keyword>
<evidence type="ECO:0000313" key="9">
    <source>
        <dbReference type="EMBL" id="KAF3837356.1"/>
    </source>
</evidence>
<dbReference type="EMBL" id="JAAKFY010000023">
    <property type="protein sequence ID" value="KAF3837356.1"/>
    <property type="molecule type" value="Genomic_DNA"/>
</dbReference>
<keyword evidence="10" id="KW-1185">Reference proteome</keyword>
<evidence type="ECO:0000256" key="5">
    <source>
        <dbReference type="ARBA" id="ARBA00023157"/>
    </source>
</evidence>
<dbReference type="PRINTS" id="PR00722">
    <property type="entry name" value="CHYMOTRYPSIN"/>
</dbReference>
<dbReference type="InterPro" id="IPR001314">
    <property type="entry name" value="Peptidase_S1A"/>
</dbReference>
<proteinExistence type="predicted"/>
<dbReference type="SUPFAM" id="SSF50494">
    <property type="entry name" value="Trypsin-like serine proteases"/>
    <property type="match status" value="2"/>
</dbReference>
<accession>A0A7J5XJU7</accession>
<protein>
    <recommendedName>
        <fullName evidence="8">Peptidase S1 domain-containing protein</fullName>
    </recommendedName>
</protein>
<feature type="signal peptide" evidence="7">
    <location>
        <begin position="1"/>
        <end position="23"/>
    </location>
</feature>
<name>A0A7J5XJU7_DISMA</name>
<dbReference type="SMART" id="SM00020">
    <property type="entry name" value="Tryp_SPc"/>
    <property type="match status" value="2"/>
</dbReference>
<evidence type="ECO:0000256" key="7">
    <source>
        <dbReference type="SAM" id="SignalP"/>
    </source>
</evidence>
<evidence type="ECO:0000256" key="2">
    <source>
        <dbReference type="ARBA" id="ARBA00022729"/>
    </source>
</evidence>
<dbReference type="InterPro" id="IPR018114">
    <property type="entry name" value="TRYPSIN_HIS"/>
</dbReference>
<evidence type="ECO:0000256" key="1">
    <source>
        <dbReference type="ARBA" id="ARBA00022670"/>
    </source>
</evidence>
<feature type="domain" description="Peptidase S1" evidence="8">
    <location>
        <begin position="333"/>
        <end position="554"/>
    </location>
</feature>
<evidence type="ECO:0000259" key="8">
    <source>
        <dbReference type="PROSITE" id="PS50240"/>
    </source>
</evidence>
<keyword evidence="5" id="KW-1015">Disulfide bond</keyword>
<gene>
    <name evidence="9" type="ORF">F7725_004820</name>
</gene>
<feature type="domain" description="Peptidase S1" evidence="8">
    <location>
        <begin position="38"/>
        <end position="264"/>
    </location>
</feature>
<evidence type="ECO:0000256" key="3">
    <source>
        <dbReference type="ARBA" id="ARBA00022801"/>
    </source>
</evidence>
<keyword evidence="2 7" id="KW-0732">Signal</keyword>
<dbReference type="FunFam" id="2.40.10.10:FF:000024">
    <property type="entry name" value="Serine protease 53"/>
    <property type="match status" value="2"/>
</dbReference>
<dbReference type="Gene3D" id="2.40.10.10">
    <property type="entry name" value="Trypsin-like serine proteases"/>
    <property type="match status" value="2"/>
</dbReference>
<organism evidence="9 10">
    <name type="scientific">Dissostichus mawsoni</name>
    <name type="common">Antarctic cod</name>
    <dbReference type="NCBI Taxonomy" id="36200"/>
    <lineage>
        <taxon>Eukaryota</taxon>
        <taxon>Metazoa</taxon>
        <taxon>Chordata</taxon>
        <taxon>Craniata</taxon>
        <taxon>Vertebrata</taxon>
        <taxon>Euteleostomi</taxon>
        <taxon>Actinopterygii</taxon>
        <taxon>Neopterygii</taxon>
        <taxon>Teleostei</taxon>
        <taxon>Neoteleostei</taxon>
        <taxon>Acanthomorphata</taxon>
        <taxon>Eupercaria</taxon>
        <taxon>Perciformes</taxon>
        <taxon>Notothenioidei</taxon>
        <taxon>Nototheniidae</taxon>
        <taxon>Dissostichus</taxon>
    </lineage>
</organism>
<evidence type="ECO:0000256" key="6">
    <source>
        <dbReference type="ARBA" id="ARBA00023180"/>
    </source>
</evidence>
<evidence type="ECO:0000313" key="10">
    <source>
        <dbReference type="Proteomes" id="UP000518266"/>
    </source>
</evidence>
<dbReference type="Pfam" id="PF00089">
    <property type="entry name" value="Trypsin"/>
    <property type="match status" value="2"/>
</dbReference>
<dbReference type="CDD" id="cd00190">
    <property type="entry name" value="Tryp_SPc"/>
    <property type="match status" value="2"/>
</dbReference>
<comment type="caution">
    <text evidence="9">The sequence shown here is derived from an EMBL/GenBank/DDBJ whole genome shotgun (WGS) entry which is preliminary data.</text>
</comment>
<keyword evidence="4" id="KW-0720">Serine protease</keyword>
<evidence type="ECO:0000256" key="4">
    <source>
        <dbReference type="ARBA" id="ARBA00022825"/>
    </source>
</evidence>
<dbReference type="PROSITE" id="PS50240">
    <property type="entry name" value="TRYPSIN_DOM"/>
    <property type="match status" value="2"/>
</dbReference>
<dbReference type="InterPro" id="IPR043504">
    <property type="entry name" value="Peptidase_S1_PA_chymotrypsin"/>
</dbReference>
<dbReference type="PANTHER" id="PTHR24253">
    <property type="entry name" value="TRANSMEMBRANE PROTEASE SERINE"/>
    <property type="match status" value="1"/>
</dbReference>
<keyword evidence="1" id="KW-0645">Protease</keyword>
<dbReference type="InterPro" id="IPR001254">
    <property type="entry name" value="Trypsin_dom"/>
</dbReference>
<reference evidence="9 10" key="1">
    <citation type="submission" date="2020-03" db="EMBL/GenBank/DDBJ databases">
        <title>Dissostichus mawsoni Genome sequencing and assembly.</title>
        <authorList>
            <person name="Park H."/>
        </authorList>
    </citation>
    <scope>NUCLEOTIDE SEQUENCE [LARGE SCALE GENOMIC DNA]</scope>
    <source>
        <strain evidence="9">DM0001</strain>
        <tissue evidence="9">Muscle</tissue>
    </source>
</reference>
<dbReference type="GO" id="GO:0004252">
    <property type="term" value="F:serine-type endopeptidase activity"/>
    <property type="evidence" value="ECO:0007669"/>
    <property type="project" value="InterPro"/>
</dbReference>
<dbReference type="Proteomes" id="UP000518266">
    <property type="component" value="Unassembled WGS sequence"/>
</dbReference>
<sequence length="626" mass="66912">MALYQFMCGSAVMIILLSNGGHSQQQPACGRAPNNPRIMGGQNAAAGSWPWVASIQANGKHQCGGSLISDMWVLTAAHCFFNGNMAVVLGLESMSGPNLNKVSKAIDKIILHPLYNFIDDDNDMALLKLSSPVNFTDYIQPVCLASANSTFYTGVSSWVVGFGATSSGGPDADTLQEVRVPIVGNNECTCAYPYITDNMICAGFRAGGKESCQEDSGGPMMIKKGSVWVQSGIVSFGKGCTLPNVPGVYVRVSQFEDWIKSHTGSSKPGFVDYMSQGVDSDLTFACPSITTPTDHPYPTTHHPHTTDADSVFGSVERVISSLACGQAPNKPRIMGGQNAAAGSWPWVASIQAYGKHQCGGSLISDILKDNIMVVLGLESKSGPNLNNVSKEIDKIIVHPLYNFIDDFNEDNNNDMALLKLSSPVNFTDYIQPVCLASANSTFYTGVSSWVVGFGDISIGGPDADTLQEVRVPVVGNNECKCAYPYYDLADNTICAGFRKDGCQEDSGGPMMIKKGSVWVQSGIVSFGKGCTLPNVPGVYVRVSQFEDWIKNHTGSSKPGFVDYMSSGVDSDLDFVCPSIPTPTQHPYPTTHHPHTTDDDSVFGSVERVISSLGLLLKSLYALVGGI</sequence>